<dbReference type="Proteomes" id="UP001473302">
    <property type="component" value="Unassembled WGS sequence"/>
</dbReference>
<name>A0ABP9YTE1_9FUNG</name>
<dbReference type="EMBL" id="BAABUK010000006">
    <property type="protein sequence ID" value="GAA5810082.1"/>
    <property type="molecule type" value="Genomic_DNA"/>
</dbReference>
<protein>
    <recommendedName>
        <fullName evidence="5">Protein EFR3</fullName>
    </recommendedName>
</protein>
<gene>
    <name evidence="3" type="ORF">MFLAVUS_003500</name>
</gene>
<dbReference type="InterPro" id="IPR016024">
    <property type="entry name" value="ARM-type_fold"/>
</dbReference>
<evidence type="ECO:0008006" key="5">
    <source>
        <dbReference type="Google" id="ProtNLM"/>
    </source>
</evidence>
<evidence type="ECO:0000256" key="1">
    <source>
        <dbReference type="ARBA" id="ARBA00010216"/>
    </source>
</evidence>
<dbReference type="InterPro" id="IPR039786">
    <property type="entry name" value="EFR3"/>
</dbReference>
<evidence type="ECO:0000256" key="2">
    <source>
        <dbReference type="SAM" id="MobiDB-lite"/>
    </source>
</evidence>
<accession>A0ABP9YTE1</accession>
<feature type="region of interest" description="Disordered" evidence="2">
    <location>
        <begin position="742"/>
        <end position="770"/>
    </location>
</feature>
<organism evidence="3 4">
    <name type="scientific">Mucor flavus</name>
    <dbReference type="NCBI Taxonomy" id="439312"/>
    <lineage>
        <taxon>Eukaryota</taxon>
        <taxon>Fungi</taxon>
        <taxon>Fungi incertae sedis</taxon>
        <taxon>Mucoromycota</taxon>
        <taxon>Mucoromycotina</taxon>
        <taxon>Mucoromycetes</taxon>
        <taxon>Mucorales</taxon>
        <taxon>Mucorineae</taxon>
        <taxon>Mucoraceae</taxon>
        <taxon>Mucor</taxon>
    </lineage>
</organism>
<evidence type="ECO:0000313" key="4">
    <source>
        <dbReference type="Proteomes" id="UP001473302"/>
    </source>
</evidence>
<proteinExistence type="inferred from homology"/>
<comment type="caution">
    <text evidence="3">The sequence shown here is derived from an EMBL/GenBank/DDBJ whole genome shotgun (WGS) entry which is preliminary data.</text>
</comment>
<dbReference type="InterPro" id="IPR049150">
    <property type="entry name" value="EFR3_HEAT-like_rpt"/>
</dbReference>
<dbReference type="PANTHER" id="PTHR47766">
    <property type="entry name" value="PROTEIN EFR3"/>
    <property type="match status" value="1"/>
</dbReference>
<reference evidence="3 4" key="1">
    <citation type="submission" date="2024-04" db="EMBL/GenBank/DDBJ databases">
        <title>genome sequences of Mucor flavus KT1a and Helicostylum pulchrum KT1b strains isolated from the surface of a dry-aged beef.</title>
        <authorList>
            <person name="Toyotome T."/>
            <person name="Hosono M."/>
            <person name="Torimaru M."/>
            <person name="Fukuda K."/>
            <person name="Mikami N."/>
        </authorList>
    </citation>
    <scope>NUCLEOTIDE SEQUENCE [LARGE SCALE GENOMIC DNA]</scope>
    <source>
        <strain evidence="3 4">KT1a</strain>
    </source>
</reference>
<dbReference type="PANTHER" id="PTHR47766:SF1">
    <property type="entry name" value="PROTEIN EFR3"/>
    <property type="match status" value="1"/>
</dbReference>
<comment type="similarity">
    <text evidence="1">Belongs to the EFR3 family.</text>
</comment>
<keyword evidence="4" id="KW-1185">Reference proteome</keyword>
<evidence type="ECO:0000313" key="3">
    <source>
        <dbReference type="EMBL" id="GAA5810082.1"/>
    </source>
</evidence>
<dbReference type="SUPFAM" id="SSF48371">
    <property type="entry name" value="ARM repeat"/>
    <property type="match status" value="1"/>
</dbReference>
<dbReference type="Pfam" id="PF21072">
    <property type="entry name" value="EFR3"/>
    <property type="match status" value="1"/>
</dbReference>
<sequence>MTGCLCIGNIKHATLINNCYPPKKESGTTPRSSELSYLTFYASSRPAKLTKVGSYIQKKVIKDIRKGHKNNNLVSLYILKALIQTCHRDLNIFSKQIVKILSLLLDTRDLELIDLTCETFIVFCSYHDGTTLGVDTEFTTDYETLLQDFAGFCNYTNQDTTLATKMRYTGHRAVQAAVTSTALQSSNFKKQLSILFVPLIVTLASSSSSNWETIENSNQINIRDTALSNDIDNHVIDLLAAHTVSLLFNKVTGPSVRLALSHLFEYMNEKEKWWPPNLAVNIMKLVLDSLQPQYRYLLVSDILYQLDLNKGDDIMNAKYASLISILDAILNANVPLVGISVLEVLNSLFTLLIKTTLHHPFLATQSEYANAVQHGLVNSMGGLASQDYYENQLNDMMGYLVSKLRPNTSLEYVDGMLIHEYRLIVLCCMDSVVSGSKQANQDTPAYKIQLDSWNPALGLLCDKNPMTRIAFYKSLEGFLSSMSSKVTFDADKFPKHTLKHHHDAIFMDRLVHTMQDWVLITDFNVTDLRYFYSFTCLLTRKFGVDATVMIVPLVFRIQQLLKDEKITPTCRQYAMQSCIISLFLMMADYYQLPSLTRYMDHIKESRGFKSDDIMLSETVNRPDLPELFTIHVDDPEEKSNRIWIDRSIVVEIMSKEGNLRDEQDTHGLDLEAKLFAEWGSDAFLKHDQPMRSRILLDSNGIKPKLSSPWEHADPIRFTTMEDRKSSIRVATLKEALVSQPLVEDDGVDSDSTQSNSISANSKPPRTKADMNALLNELNLPQIQSTVSLVNPPYKSA</sequence>
<feature type="compositionally biased region" description="Polar residues" evidence="2">
    <location>
        <begin position="749"/>
        <end position="763"/>
    </location>
</feature>